<dbReference type="Proteomes" id="UP000286773">
    <property type="component" value="Unassembled WGS sequence"/>
</dbReference>
<gene>
    <name evidence="2" type="ORF">CBF27_03110</name>
</gene>
<dbReference type="Pfam" id="PF01717">
    <property type="entry name" value="Meth_synt_2"/>
    <property type="match status" value="1"/>
</dbReference>
<accession>A0A430B0Q7</accession>
<sequence>MKPVFDIIRESETIGALHVCRGNYTRDESGLLSGSYAQLSDFFSVVRPDMLNLEFSTPRAGKIADLFKNEQIASDIRLGLGVIDTKSDKIESPEDIVKRVEEVLAFLPPERIWLNPDCGFATFESRPMSSMDIIQEKIKSMTAAARMLRAKYQ</sequence>
<comment type="caution">
    <text evidence="2">The sequence shown here is derived from an EMBL/GenBank/DDBJ whole genome shotgun (WGS) entry which is preliminary data.</text>
</comment>
<evidence type="ECO:0000313" key="2">
    <source>
        <dbReference type="EMBL" id="RSU13905.1"/>
    </source>
</evidence>
<dbReference type="EMBL" id="NGKC01000002">
    <property type="protein sequence ID" value="RSU13905.1"/>
    <property type="molecule type" value="Genomic_DNA"/>
</dbReference>
<feature type="domain" description="Cobalamin-independent methionine synthase MetE C-terminal/archaeal" evidence="1">
    <location>
        <begin position="46"/>
        <end position="125"/>
    </location>
</feature>
<dbReference type="GO" id="GO:0032259">
    <property type="term" value="P:methylation"/>
    <property type="evidence" value="ECO:0007669"/>
    <property type="project" value="UniProtKB-KW"/>
</dbReference>
<name>A0A430B0Q7_9ENTE</name>
<dbReference type="GO" id="GO:0003871">
    <property type="term" value="F:5-methyltetrahydropteroyltriglutamate-homocysteine S-methyltransferase activity"/>
    <property type="evidence" value="ECO:0007669"/>
    <property type="project" value="InterPro"/>
</dbReference>
<evidence type="ECO:0000313" key="3">
    <source>
        <dbReference type="Proteomes" id="UP000286773"/>
    </source>
</evidence>
<proteinExistence type="predicted"/>
<organism evidence="2 3">
    <name type="scientific">Vagococcus acidifermentans</name>
    <dbReference type="NCBI Taxonomy" id="564710"/>
    <lineage>
        <taxon>Bacteria</taxon>
        <taxon>Bacillati</taxon>
        <taxon>Bacillota</taxon>
        <taxon>Bacilli</taxon>
        <taxon>Lactobacillales</taxon>
        <taxon>Enterococcaceae</taxon>
        <taxon>Vagococcus</taxon>
    </lineage>
</organism>
<dbReference type="AlphaFoldDB" id="A0A430B0Q7"/>
<dbReference type="SUPFAM" id="SSF51726">
    <property type="entry name" value="UROD/MetE-like"/>
    <property type="match status" value="1"/>
</dbReference>
<dbReference type="PANTHER" id="PTHR43844">
    <property type="entry name" value="METHIONINE SYNTHASE"/>
    <property type="match status" value="1"/>
</dbReference>
<reference evidence="2 3" key="1">
    <citation type="submission" date="2017-05" db="EMBL/GenBank/DDBJ databases">
        <title>Vagococcus spp. assemblies.</title>
        <authorList>
            <person name="Gulvik C.A."/>
        </authorList>
    </citation>
    <scope>NUCLEOTIDE SEQUENCE [LARGE SCALE GENOMIC DNA]</scope>
    <source>
        <strain evidence="2 3">LMG 24798</strain>
    </source>
</reference>
<dbReference type="InterPro" id="IPR038071">
    <property type="entry name" value="UROD/MetE-like_sf"/>
</dbReference>
<keyword evidence="2" id="KW-0489">Methyltransferase</keyword>
<dbReference type="GO" id="GO:0008270">
    <property type="term" value="F:zinc ion binding"/>
    <property type="evidence" value="ECO:0007669"/>
    <property type="project" value="InterPro"/>
</dbReference>
<dbReference type="PANTHER" id="PTHR43844:SF1">
    <property type="entry name" value="METHIONINE SYNTHASE"/>
    <property type="match status" value="1"/>
</dbReference>
<keyword evidence="3" id="KW-1185">Reference proteome</keyword>
<dbReference type="GO" id="GO:0009086">
    <property type="term" value="P:methionine biosynthetic process"/>
    <property type="evidence" value="ECO:0007669"/>
    <property type="project" value="InterPro"/>
</dbReference>
<keyword evidence="2" id="KW-0808">Transferase</keyword>
<dbReference type="Gene3D" id="3.20.20.210">
    <property type="match status" value="1"/>
</dbReference>
<evidence type="ECO:0000259" key="1">
    <source>
        <dbReference type="Pfam" id="PF01717"/>
    </source>
</evidence>
<protein>
    <submittedName>
        <fullName evidence="2">Methylcobamide--CoM methyltransferase</fullName>
    </submittedName>
</protein>
<dbReference type="InterPro" id="IPR002629">
    <property type="entry name" value="Met_Synth_C/arc"/>
</dbReference>